<name>A0ABQ0AAJ7_9GAMM</name>
<dbReference type="InterPro" id="IPR012902">
    <property type="entry name" value="N_methyl_site"/>
</dbReference>
<feature type="transmembrane region" description="Helical" evidence="1">
    <location>
        <begin position="20"/>
        <end position="40"/>
    </location>
</feature>
<evidence type="ECO:0008006" key="4">
    <source>
        <dbReference type="Google" id="ProtNLM"/>
    </source>
</evidence>
<evidence type="ECO:0000313" key="2">
    <source>
        <dbReference type="EMBL" id="GAA6168669.1"/>
    </source>
</evidence>
<organism evidence="2 3">
    <name type="scientific">Sessilibacter corallicola</name>
    <dbReference type="NCBI Taxonomy" id="2904075"/>
    <lineage>
        <taxon>Bacteria</taxon>
        <taxon>Pseudomonadati</taxon>
        <taxon>Pseudomonadota</taxon>
        <taxon>Gammaproteobacteria</taxon>
        <taxon>Cellvibrionales</taxon>
        <taxon>Cellvibrionaceae</taxon>
        <taxon>Sessilibacter</taxon>
    </lineage>
</organism>
<reference evidence="2 3" key="1">
    <citation type="submission" date="2024-04" db="EMBL/GenBank/DDBJ databases">
        <title>Draft genome sequence of Sessilibacter corallicola NBRC 116591.</title>
        <authorList>
            <person name="Miyakawa T."/>
            <person name="Kusuya Y."/>
            <person name="Miura T."/>
        </authorList>
    </citation>
    <scope>NUCLEOTIDE SEQUENCE [LARGE SCALE GENOMIC DNA]</scope>
    <source>
        <strain evidence="2 3">KU-00831-HH</strain>
    </source>
</reference>
<dbReference type="SUPFAM" id="SSF54523">
    <property type="entry name" value="Pili subunits"/>
    <property type="match status" value="1"/>
</dbReference>
<dbReference type="Proteomes" id="UP001465153">
    <property type="component" value="Unassembled WGS sequence"/>
</dbReference>
<comment type="caution">
    <text evidence="2">The sequence shown here is derived from an EMBL/GenBank/DDBJ whole genome shotgun (WGS) entry which is preliminary data.</text>
</comment>
<evidence type="ECO:0000256" key="1">
    <source>
        <dbReference type="SAM" id="Phobius"/>
    </source>
</evidence>
<keyword evidence="1" id="KW-1133">Transmembrane helix</keyword>
<proteinExistence type="predicted"/>
<keyword evidence="1" id="KW-0812">Transmembrane</keyword>
<dbReference type="NCBIfam" id="TIGR02532">
    <property type="entry name" value="IV_pilin_GFxxxE"/>
    <property type="match status" value="1"/>
</dbReference>
<gene>
    <name evidence="2" type="ORF">NBRC116591_24800</name>
</gene>
<dbReference type="RefSeq" id="WP_353303402.1">
    <property type="nucleotide sequence ID" value="NZ_BAABWN010000007.1"/>
</dbReference>
<keyword evidence="1" id="KW-0472">Membrane</keyword>
<dbReference type="InterPro" id="IPR045584">
    <property type="entry name" value="Pilin-like"/>
</dbReference>
<evidence type="ECO:0000313" key="3">
    <source>
        <dbReference type="Proteomes" id="UP001465153"/>
    </source>
</evidence>
<protein>
    <recommendedName>
        <fullName evidence="4">Prepilin-type N-terminal cleavage/methylation domain-containing protein</fullName>
    </recommendedName>
</protein>
<accession>A0ABQ0AAJ7</accession>
<keyword evidence="3" id="KW-1185">Reference proteome</keyword>
<dbReference type="Pfam" id="PF07963">
    <property type="entry name" value="N_methyl"/>
    <property type="match status" value="1"/>
</dbReference>
<sequence length="217" mass="23431">MYLSKKNRRPITAQQGFSLLELLVVISILVALAGIGISLYDGIDQTERENLTEVEIAELAQAIRQFNADTGFWPGLIDLDGDGDFDEHSIAFDWSILTNVQYYNWDTIAQRGWRGPYLSEPLNTSTITNGLAIALSGLNSGATGDFGPSNTTLLDPFSNAYLLLTLNNRSVIVSAGINGSYDEFGGLGLSAVAADEADFYNNLCSGNFTTDDIVACP</sequence>
<dbReference type="EMBL" id="BAABWN010000007">
    <property type="protein sequence ID" value="GAA6168669.1"/>
    <property type="molecule type" value="Genomic_DNA"/>
</dbReference>
<dbReference type="Gene3D" id="3.30.700.10">
    <property type="entry name" value="Glycoprotein, Type 4 Pilin"/>
    <property type="match status" value="1"/>
</dbReference>